<proteinExistence type="predicted"/>
<organism evidence="1 2">
    <name type="scientific">Niastella koreensis</name>
    <dbReference type="NCBI Taxonomy" id="354356"/>
    <lineage>
        <taxon>Bacteria</taxon>
        <taxon>Pseudomonadati</taxon>
        <taxon>Bacteroidota</taxon>
        <taxon>Chitinophagia</taxon>
        <taxon>Chitinophagales</taxon>
        <taxon>Chitinophagaceae</taxon>
        <taxon>Niastella</taxon>
    </lineage>
</organism>
<keyword evidence="2" id="KW-1185">Reference proteome</keyword>
<reference evidence="1 2" key="1">
    <citation type="submission" date="2016-04" db="EMBL/GenBank/DDBJ databases">
        <authorList>
            <person name="Chen L."/>
            <person name="Zhuang W."/>
            <person name="Wang G."/>
        </authorList>
    </citation>
    <scope>NUCLEOTIDE SEQUENCE [LARGE SCALE GENOMIC DNA]</scope>
    <source>
        <strain evidence="2">GR20</strain>
    </source>
</reference>
<protein>
    <recommendedName>
        <fullName evidence="3">Suppressor of fused-like domain-containing protein</fullName>
    </recommendedName>
</protein>
<evidence type="ECO:0000313" key="2">
    <source>
        <dbReference type="Proteomes" id="UP000192277"/>
    </source>
</evidence>
<sequence length="216" mass="24621">MSKLSKRHFWEWFKRNNKEYLDLHSKSKKEATYWLCELNAHLRAYYKFFEYSVSLPDNGKGIPKLTITVNGRVMHFKKVDVFVATAPEIPGWQIGALEDPMPIDFLLEKQIETLNIHPTEFSFSFSSDDPDDTSLIIYHPLCSARNEAEYLQLAYPAIYNLLGERAYGSDINHVDVANLSAAGMNDVHPLEELPIHMALRKSAMVVGPNGTLQGMD</sequence>
<evidence type="ECO:0008006" key="3">
    <source>
        <dbReference type="Google" id="ProtNLM"/>
    </source>
</evidence>
<gene>
    <name evidence="1" type="ORF">A4D02_18160</name>
</gene>
<dbReference type="Proteomes" id="UP000192277">
    <property type="component" value="Unassembled WGS sequence"/>
</dbReference>
<accession>A0ABX3NM39</accession>
<comment type="caution">
    <text evidence="1">The sequence shown here is derived from an EMBL/GenBank/DDBJ whole genome shotgun (WGS) entry which is preliminary data.</text>
</comment>
<dbReference type="EMBL" id="LWBO01000084">
    <property type="protein sequence ID" value="OQP39247.1"/>
    <property type="molecule type" value="Genomic_DNA"/>
</dbReference>
<evidence type="ECO:0000313" key="1">
    <source>
        <dbReference type="EMBL" id="OQP39247.1"/>
    </source>
</evidence>
<name>A0ABX3NM39_9BACT</name>
<dbReference type="RefSeq" id="WP_014216976.1">
    <property type="nucleotide sequence ID" value="NZ_LWBO01000084.1"/>
</dbReference>